<name>A0A8J9YVX1_BRALA</name>
<evidence type="ECO:0000256" key="1">
    <source>
        <dbReference type="SAM" id="MobiDB-lite"/>
    </source>
</evidence>
<protein>
    <submittedName>
        <fullName evidence="3">Hypp6932 protein</fullName>
    </submittedName>
</protein>
<evidence type="ECO:0000256" key="2">
    <source>
        <dbReference type="SAM" id="SignalP"/>
    </source>
</evidence>
<feature type="region of interest" description="Disordered" evidence="1">
    <location>
        <begin position="38"/>
        <end position="69"/>
    </location>
</feature>
<keyword evidence="2" id="KW-0732">Signal</keyword>
<feature type="signal peptide" evidence="2">
    <location>
        <begin position="1"/>
        <end position="33"/>
    </location>
</feature>
<keyword evidence="4" id="KW-1185">Reference proteome</keyword>
<sequence length="69" mass="7929">MMDSKVMEKRKWPALKLAVLVVVLSAIVQLTDEQRKDEESLLGSIESNKEDIEVSTDEERGEDRYFDGK</sequence>
<evidence type="ECO:0000313" key="4">
    <source>
        <dbReference type="Proteomes" id="UP000838412"/>
    </source>
</evidence>
<reference evidence="3" key="1">
    <citation type="submission" date="2022-01" db="EMBL/GenBank/DDBJ databases">
        <authorList>
            <person name="Braso-Vives M."/>
        </authorList>
    </citation>
    <scope>NUCLEOTIDE SEQUENCE</scope>
</reference>
<dbReference type="Proteomes" id="UP000838412">
    <property type="component" value="Chromosome 13"/>
</dbReference>
<organism evidence="3 4">
    <name type="scientific">Branchiostoma lanceolatum</name>
    <name type="common">Common lancelet</name>
    <name type="synonym">Amphioxus lanceolatum</name>
    <dbReference type="NCBI Taxonomy" id="7740"/>
    <lineage>
        <taxon>Eukaryota</taxon>
        <taxon>Metazoa</taxon>
        <taxon>Chordata</taxon>
        <taxon>Cephalochordata</taxon>
        <taxon>Leptocardii</taxon>
        <taxon>Amphioxiformes</taxon>
        <taxon>Branchiostomatidae</taxon>
        <taxon>Branchiostoma</taxon>
    </lineage>
</organism>
<feature type="compositionally biased region" description="Basic and acidic residues" evidence="1">
    <location>
        <begin position="47"/>
        <end position="69"/>
    </location>
</feature>
<feature type="chain" id="PRO_5035442729" evidence="2">
    <location>
        <begin position="34"/>
        <end position="69"/>
    </location>
</feature>
<proteinExistence type="predicted"/>
<accession>A0A8J9YVX1</accession>
<gene>
    <name evidence="3" type="primary">Hypp6932</name>
    <name evidence="3" type="ORF">BLAG_LOCUS5938</name>
</gene>
<dbReference type="AlphaFoldDB" id="A0A8J9YVX1"/>
<evidence type="ECO:0000313" key="3">
    <source>
        <dbReference type="EMBL" id="CAH1242666.1"/>
    </source>
</evidence>
<dbReference type="EMBL" id="OV696698">
    <property type="protein sequence ID" value="CAH1242666.1"/>
    <property type="molecule type" value="Genomic_DNA"/>
</dbReference>